<feature type="compositionally biased region" description="Low complexity" evidence="1">
    <location>
        <begin position="1"/>
        <end position="15"/>
    </location>
</feature>
<accession>A0A1E3VTG4</accession>
<sequence length="643" mass="72559">MKPSDKSSSSVPSDPQGVQNRVRGAMSAMLPFYRRLLPTEVRALIPEGLRRAAKWALGIKDPIVRVQELRVRLNDLGFTERALEDLTSMSESDEPVERQLAIWDLAVWHANRRSAEGSAAALELLDRGLDDVAHPELRRREAILRAECHATLGEVDAGRRVIEEVLRVTQHPDLHLAAANLQQAPDDRQRHINGALALFNLPHVSLRPKTGEPLYDCLTVTETLPPAHGAKVSVIVPAYNAADHIGTALQCLIDQTWRNVEVLVVDDLSTDDTAAVVSEFSRREPRIKLIRAEANRGSYVARNIALSEASGEFVTTHDADDWSHPRKLEIQARYLQAHPKVMANMSQQARATSELVFHRRGNPGHYLFDNMSSLMFRREPVLQKLGYWDSVRFGADSEFIERIRVSLGRNSVVSLAQAGPLSFQRQSESSLTGSSVFGFHGFFMGARLAYHQASRRYHRSRKRLFYEFPQKKRPFAIPEPMQPFREISKGERRHFDVVIASDFRIPGRIKARNLQHIEQAINRGIRIGLIQTACYDFDPTTQVLPEFRNLEDRGEVQFLVAGEHVVCDQVVVPHPPVLEKFQRFMPAVEAGAVHVLVEEIPPNLSDLRRWRVGWRHARQTRRGILVVPSPGSPETRACPELAG</sequence>
<dbReference type="CDD" id="cd00761">
    <property type="entry name" value="Glyco_tranf_GTA_type"/>
    <property type="match status" value="1"/>
</dbReference>
<feature type="region of interest" description="Disordered" evidence="1">
    <location>
        <begin position="1"/>
        <end position="20"/>
    </location>
</feature>
<dbReference type="SUPFAM" id="SSF53448">
    <property type="entry name" value="Nucleotide-diphospho-sugar transferases"/>
    <property type="match status" value="1"/>
</dbReference>
<dbReference type="EMBL" id="LPWD01000455">
    <property type="protein sequence ID" value="ODR96812.1"/>
    <property type="molecule type" value="Genomic_DNA"/>
</dbReference>
<dbReference type="InterPro" id="IPR001173">
    <property type="entry name" value="Glyco_trans_2-like"/>
</dbReference>
<dbReference type="PANTHER" id="PTHR43685:SF2">
    <property type="entry name" value="GLYCOSYLTRANSFERASE 2-LIKE DOMAIN-CONTAINING PROTEIN"/>
    <property type="match status" value="1"/>
</dbReference>
<dbReference type="Gene3D" id="3.90.550.10">
    <property type="entry name" value="Spore Coat Polysaccharide Biosynthesis Protein SpsA, Chain A"/>
    <property type="match status" value="1"/>
</dbReference>
<name>A0A1E3VTG4_9HYPH</name>
<feature type="domain" description="Glycosyltransferase 2-like" evidence="2">
    <location>
        <begin position="233"/>
        <end position="363"/>
    </location>
</feature>
<reference evidence="3 4" key="1">
    <citation type="journal article" date="2016" name="Environ. Microbiol.">
        <title>New Methyloceanibacter diversity from North Sea sediments includes methanotroph containing solely the soluble methane monooxygenase.</title>
        <authorList>
            <person name="Vekeman B."/>
            <person name="Kerckhof F.M."/>
            <person name="Cremers G."/>
            <person name="de Vos P."/>
            <person name="Vandamme P."/>
            <person name="Boon N."/>
            <person name="Op den Camp H.J."/>
            <person name="Heylen K."/>
        </authorList>
    </citation>
    <scope>NUCLEOTIDE SEQUENCE [LARGE SCALE GENOMIC DNA]</scope>
    <source>
        <strain evidence="3 4">R-67177</strain>
    </source>
</reference>
<organism evidence="3 4">
    <name type="scientific">Methyloceanibacter marginalis</name>
    <dbReference type="NCBI Taxonomy" id="1774971"/>
    <lineage>
        <taxon>Bacteria</taxon>
        <taxon>Pseudomonadati</taxon>
        <taxon>Pseudomonadota</taxon>
        <taxon>Alphaproteobacteria</taxon>
        <taxon>Hyphomicrobiales</taxon>
        <taxon>Hyphomicrobiaceae</taxon>
        <taxon>Methyloceanibacter</taxon>
    </lineage>
</organism>
<evidence type="ECO:0000256" key="1">
    <source>
        <dbReference type="SAM" id="MobiDB-lite"/>
    </source>
</evidence>
<dbReference type="InterPro" id="IPR029044">
    <property type="entry name" value="Nucleotide-diphossugar_trans"/>
</dbReference>
<protein>
    <recommendedName>
        <fullName evidence="2">Glycosyltransferase 2-like domain-containing protein</fullName>
    </recommendedName>
</protein>
<comment type="caution">
    <text evidence="3">The sequence shown here is derived from an EMBL/GenBank/DDBJ whole genome shotgun (WGS) entry which is preliminary data.</text>
</comment>
<dbReference type="Pfam" id="PF00535">
    <property type="entry name" value="Glycos_transf_2"/>
    <property type="match status" value="1"/>
</dbReference>
<evidence type="ECO:0000313" key="3">
    <source>
        <dbReference type="EMBL" id="ODR96812.1"/>
    </source>
</evidence>
<evidence type="ECO:0000313" key="4">
    <source>
        <dbReference type="Proteomes" id="UP000095042"/>
    </source>
</evidence>
<proteinExistence type="predicted"/>
<dbReference type="PANTHER" id="PTHR43685">
    <property type="entry name" value="GLYCOSYLTRANSFERASE"/>
    <property type="match status" value="1"/>
</dbReference>
<dbReference type="Proteomes" id="UP000095042">
    <property type="component" value="Unassembled WGS sequence"/>
</dbReference>
<dbReference type="InterPro" id="IPR050834">
    <property type="entry name" value="Glycosyltransf_2"/>
</dbReference>
<keyword evidence="4" id="KW-1185">Reference proteome</keyword>
<dbReference type="AlphaFoldDB" id="A0A1E3VTG4"/>
<evidence type="ECO:0000259" key="2">
    <source>
        <dbReference type="Pfam" id="PF00535"/>
    </source>
</evidence>
<gene>
    <name evidence="3" type="ORF">AUC71_04405</name>
</gene>